<evidence type="ECO:0000313" key="2">
    <source>
        <dbReference type="EMBL" id="PLW30443.1"/>
    </source>
</evidence>
<sequence length="99" mass="10951">MTSKELKLLNSRWVALGIDERQRTSAEQAGSELMEWIEKVRTHPVKLQDDNQTHSKSGISVNAPSMINCSQQTSSVEGLIRNEGPLEVKTAPKSSTLNC</sequence>
<reference evidence="2 3" key="1">
    <citation type="submission" date="2017-11" db="EMBL/GenBank/DDBJ databases">
        <title>De novo assembly and phasing of dikaryotic genomes from two isolates of Puccinia coronata f. sp. avenae, the causal agent of oat crown rust.</title>
        <authorList>
            <person name="Miller M.E."/>
            <person name="Zhang Y."/>
            <person name="Omidvar V."/>
            <person name="Sperschneider J."/>
            <person name="Schwessinger B."/>
            <person name="Raley C."/>
            <person name="Palmer J.M."/>
            <person name="Garnica D."/>
            <person name="Upadhyaya N."/>
            <person name="Rathjen J."/>
            <person name="Taylor J.M."/>
            <person name="Park R.F."/>
            <person name="Dodds P.N."/>
            <person name="Hirsch C.D."/>
            <person name="Kianian S.F."/>
            <person name="Figueroa M."/>
        </authorList>
    </citation>
    <scope>NUCLEOTIDE SEQUENCE [LARGE SCALE GENOMIC DNA]</scope>
    <source>
        <strain evidence="2">12NC29</strain>
    </source>
</reference>
<keyword evidence="3" id="KW-1185">Reference proteome</keyword>
<evidence type="ECO:0000256" key="1">
    <source>
        <dbReference type="SAM" id="MobiDB-lite"/>
    </source>
</evidence>
<dbReference type="Proteomes" id="UP000235388">
    <property type="component" value="Unassembled WGS sequence"/>
</dbReference>
<dbReference type="STRING" id="200324.A0A2N5TY59"/>
<evidence type="ECO:0000313" key="3">
    <source>
        <dbReference type="Proteomes" id="UP000235388"/>
    </source>
</evidence>
<comment type="caution">
    <text evidence="2">The sequence shown here is derived from an EMBL/GenBank/DDBJ whole genome shotgun (WGS) entry which is preliminary data.</text>
</comment>
<gene>
    <name evidence="2" type="ORF">PCANC_21190</name>
</gene>
<feature type="compositionally biased region" description="Polar residues" evidence="1">
    <location>
        <begin position="54"/>
        <end position="66"/>
    </location>
</feature>
<accession>A0A2N5TY59</accession>
<protein>
    <submittedName>
        <fullName evidence="2">Uncharacterized protein</fullName>
    </submittedName>
</protein>
<dbReference type="EMBL" id="PGCJ01000378">
    <property type="protein sequence ID" value="PLW30443.1"/>
    <property type="molecule type" value="Genomic_DNA"/>
</dbReference>
<proteinExistence type="predicted"/>
<dbReference type="AlphaFoldDB" id="A0A2N5TY59"/>
<organism evidence="2 3">
    <name type="scientific">Puccinia coronata f. sp. avenae</name>
    <dbReference type="NCBI Taxonomy" id="200324"/>
    <lineage>
        <taxon>Eukaryota</taxon>
        <taxon>Fungi</taxon>
        <taxon>Dikarya</taxon>
        <taxon>Basidiomycota</taxon>
        <taxon>Pucciniomycotina</taxon>
        <taxon>Pucciniomycetes</taxon>
        <taxon>Pucciniales</taxon>
        <taxon>Pucciniaceae</taxon>
        <taxon>Puccinia</taxon>
    </lineage>
</organism>
<feature type="region of interest" description="Disordered" evidence="1">
    <location>
        <begin position="46"/>
        <end position="66"/>
    </location>
</feature>
<name>A0A2N5TY59_9BASI</name>